<gene>
    <name evidence="1" type="ORF">KM842_13645</name>
</gene>
<accession>A0ACD1E2X5</accession>
<evidence type="ECO:0000313" key="1">
    <source>
        <dbReference type="EMBL" id="QWS33268.1"/>
    </source>
</evidence>
<organism evidence="1 2">
    <name type="scientific">Curtobacterium aetherium</name>
    <dbReference type="NCBI Taxonomy" id="2841594"/>
    <lineage>
        <taxon>Bacteria</taxon>
        <taxon>Bacillati</taxon>
        <taxon>Actinomycetota</taxon>
        <taxon>Actinomycetes</taxon>
        <taxon>Micrococcales</taxon>
        <taxon>Microbacteriaceae</taxon>
        <taxon>Curtobacterium</taxon>
    </lineage>
</organism>
<name>A0ACD1E2X5_9MICO</name>
<proteinExistence type="predicted"/>
<sequence length="171" mass="17615">MTLGHRSTTCLRGLSVASAAAMVLLLTACNGSANVEPAQAKKSILSIVDETTTAVGGEWSVYSEPTAESCGDGAGDGFTYTTIVMQEAPTADPARAVAAVEQLWKDKGITTERYRTGAADPIVGVRGRGGPSTSMDFLADQRRFSVVGVSECAAGSAVEERKKESGTPAAP</sequence>
<dbReference type="EMBL" id="CP076544">
    <property type="protein sequence ID" value="QWS33268.1"/>
    <property type="molecule type" value="Genomic_DNA"/>
</dbReference>
<dbReference type="Proteomes" id="UP000681794">
    <property type="component" value="Chromosome"/>
</dbReference>
<protein>
    <submittedName>
        <fullName evidence="1">Uncharacterized protein</fullName>
    </submittedName>
</protein>
<keyword evidence="2" id="KW-1185">Reference proteome</keyword>
<evidence type="ECO:0000313" key="2">
    <source>
        <dbReference type="Proteomes" id="UP000681794"/>
    </source>
</evidence>
<reference evidence="1" key="1">
    <citation type="submission" date="2021-06" db="EMBL/GenBank/DDBJ databases">
        <authorList>
            <person name="Ellington A.J."/>
            <person name="Bryan N.C."/>
            <person name="Christner B.C."/>
            <person name="Reisch C.R."/>
        </authorList>
    </citation>
    <scope>NUCLEOTIDE SEQUENCE</scope>
    <source>
        <strain evidence="1">L6-1</strain>
    </source>
</reference>